<evidence type="ECO:0000256" key="1">
    <source>
        <dbReference type="SAM" id="MobiDB-lite"/>
    </source>
</evidence>
<evidence type="ECO:0000313" key="3">
    <source>
        <dbReference type="Proteomes" id="UP000729402"/>
    </source>
</evidence>
<dbReference type="AlphaFoldDB" id="A0A8J5RQ59"/>
<gene>
    <name evidence="2" type="ORF">GUJ93_ZPchr0008g12693</name>
</gene>
<sequence length="66" mass="7347">MGISRVGDDAVGETVAAQMGRRRPGTPRNESYQMQRRGCGIEEIPFVNARGGIREDVKDDGKDRQR</sequence>
<accession>A0A8J5RQ59</accession>
<dbReference type="Proteomes" id="UP000729402">
    <property type="component" value="Unassembled WGS sequence"/>
</dbReference>
<name>A0A8J5RQ59_ZIZPA</name>
<organism evidence="2 3">
    <name type="scientific">Zizania palustris</name>
    <name type="common">Northern wild rice</name>
    <dbReference type="NCBI Taxonomy" id="103762"/>
    <lineage>
        <taxon>Eukaryota</taxon>
        <taxon>Viridiplantae</taxon>
        <taxon>Streptophyta</taxon>
        <taxon>Embryophyta</taxon>
        <taxon>Tracheophyta</taxon>
        <taxon>Spermatophyta</taxon>
        <taxon>Magnoliopsida</taxon>
        <taxon>Liliopsida</taxon>
        <taxon>Poales</taxon>
        <taxon>Poaceae</taxon>
        <taxon>BOP clade</taxon>
        <taxon>Oryzoideae</taxon>
        <taxon>Oryzeae</taxon>
        <taxon>Zizaniinae</taxon>
        <taxon>Zizania</taxon>
    </lineage>
</organism>
<feature type="region of interest" description="Disordered" evidence="1">
    <location>
        <begin position="1"/>
        <end position="36"/>
    </location>
</feature>
<comment type="caution">
    <text evidence="2">The sequence shown here is derived from an EMBL/GenBank/DDBJ whole genome shotgun (WGS) entry which is preliminary data.</text>
</comment>
<reference evidence="2" key="1">
    <citation type="journal article" date="2021" name="bioRxiv">
        <title>Whole Genome Assembly and Annotation of Northern Wild Rice, Zizania palustris L., Supports a Whole Genome Duplication in the Zizania Genus.</title>
        <authorList>
            <person name="Haas M."/>
            <person name="Kono T."/>
            <person name="Macchietto M."/>
            <person name="Millas R."/>
            <person name="McGilp L."/>
            <person name="Shao M."/>
            <person name="Duquette J."/>
            <person name="Hirsch C.N."/>
            <person name="Kimball J."/>
        </authorList>
    </citation>
    <scope>NUCLEOTIDE SEQUENCE</scope>
    <source>
        <tissue evidence="2">Fresh leaf tissue</tissue>
    </source>
</reference>
<protein>
    <submittedName>
        <fullName evidence="2">Uncharacterized protein</fullName>
    </submittedName>
</protein>
<evidence type="ECO:0000313" key="2">
    <source>
        <dbReference type="EMBL" id="KAG8048295.1"/>
    </source>
</evidence>
<keyword evidence="3" id="KW-1185">Reference proteome</keyword>
<dbReference type="EMBL" id="JAAALK010000290">
    <property type="protein sequence ID" value="KAG8048295.1"/>
    <property type="molecule type" value="Genomic_DNA"/>
</dbReference>
<proteinExistence type="predicted"/>
<reference evidence="2" key="2">
    <citation type="submission" date="2021-02" db="EMBL/GenBank/DDBJ databases">
        <authorList>
            <person name="Kimball J.A."/>
            <person name="Haas M.W."/>
            <person name="Macchietto M."/>
            <person name="Kono T."/>
            <person name="Duquette J."/>
            <person name="Shao M."/>
        </authorList>
    </citation>
    <scope>NUCLEOTIDE SEQUENCE</scope>
    <source>
        <tissue evidence="2">Fresh leaf tissue</tissue>
    </source>
</reference>